<evidence type="ECO:0000256" key="5">
    <source>
        <dbReference type="ARBA" id="ARBA00022989"/>
    </source>
</evidence>
<evidence type="ECO:0000256" key="6">
    <source>
        <dbReference type="ARBA" id="ARBA00023136"/>
    </source>
</evidence>
<name>A0A918TAA3_STRCJ</name>
<feature type="transmembrane region" description="Helical" evidence="7">
    <location>
        <begin position="58"/>
        <end position="77"/>
    </location>
</feature>
<evidence type="ECO:0000256" key="3">
    <source>
        <dbReference type="ARBA" id="ARBA00022692"/>
    </source>
</evidence>
<keyword evidence="4" id="KW-0378">Hydrolase</keyword>
<organism evidence="9 10">
    <name type="scientific">Streptomyces cinnamoneus</name>
    <name type="common">Streptoverticillium cinnamoneum</name>
    <dbReference type="NCBI Taxonomy" id="53446"/>
    <lineage>
        <taxon>Bacteria</taxon>
        <taxon>Bacillati</taxon>
        <taxon>Actinomycetota</taxon>
        <taxon>Actinomycetes</taxon>
        <taxon>Kitasatosporales</taxon>
        <taxon>Streptomycetaceae</taxon>
        <taxon>Streptomyces</taxon>
        <taxon>Streptomyces cinnamoneus group</taxon>
    </lineage>
</organism>
<dbReference type="AlphaFoldDB" id="A0A918TAA3"/>
<evidence type="ECO:0000256" key="4">
    <source>
        <dbReference type="ARBA" id="ARBA00022801"/>
    </source>
</evidence>
<feature type="transmembrane region" description="Helical" evidence="7">
    <location>
        <begin position="160"/>
        <end position="177"/>
    </location>
</feature>
<feature type="transmembrane region" description="Helical" evidence="7">
    <location>
        <begin position="183"/>
        <end position="202"/>
    </location>
</feature>
<dbReference type="SMART" id="SM00014">
    <property type="entry name" value="acidPPc"/>
    <property type="match status" value="1"/>
</dbReference>
<protein>
    <submittedName>
        <fullName evidence="9">Phosphatase PAP2 family protein</fullName>
    </submittedName>
</protein>
<gene>
    <name evidence="9" type="ORF">GCM10010507_03750</name>
</gene>
<evidence type="ECO:0000256" key="7">
    <source>
        <dbReference type="SAM" id="Phobius"/>
    </source>
</evidence>
<keyword evidence="2" id="KW-1003">Cell membrane</keyword>
<dbReference type="InterPro" id="IPR000326">
    <property type="entry name" value="PAP2/HPO"/>
</dbReference>
<keyword evidence="5 7" id="KW-1133">Transmembrane helix</keyword>
<dbReference type="Gene3D" id="1.20.144.10">
    <property type="entry name" value="Phosphatidic acid phosphatase type 2/haloperoxidase"/>
    <property type="match status" value="1"/>
</dbReference>
<dbReference type="PANTHER" id="PTHR14969">
    <property type="entry name" value="SPHINGOSINE-1-PHOSPHATE PHOSPHOHYDROLASE"/>
    <property type="match status" value="1"/>
</dbReference>
<evidence type="ECO:0000256" key="1">
    <source>
        <dbReference type="ARBA" id="ARBA00004651"/>
    </source>
</evidence>
<sequence length="224" mass="23841">MNGIPLVHTPGLALPAGLPRLPGLPVFDGSGIDGALYTDITRDAQHAPWLLNDTVSTWSAFGLGLFAVLMLAAWWQARRSDSPMMARALATPLVVAVVYGVDMMLKALVREERPCRSIPGSFTLESCPAHGDWSFPSNHAVIAFAAATALWLVERRLGAVAVLAAVAMAASRVWIGVHYPHDVAGGALLGVALALPLTVFATRGTPWVERARKGRLRPLLLTPA</sequence>
<reference evidence="9" key="2">
    <citation type="submission" date="2020-09" db="EMBL/GenBank/DDBJ databases">
        <authorList>
            <person name="Sun Q."/>
            <person name="Ohkuma M."/>
        </authorList>
    </citation>
    <scope>NUCLEOTIDE SEQUENCE</scope>
    <source>
        <strain evidence="9">JCM 4633</strain>
    </source>
</reference>
<evidence type="ECO:0000313" key="10">
    <source>
        <dbReference type="Proteomes" id="UP000646244"/>
    </source>
</evidence>
<dbReference type="Pfam" id="PF01569">
    <property type="entry name" value="PAP2"/>
    <property type="match status" value="1"/>
</dbReference>
<dbReference type="GO" id="GO:0005886">
    <property type="term" value="C:plasma membrane"/>
    <property type="evidence" value="ECO:0007669"/>
    <property type="project" value="UniProtKB-SubCell"/>
</dbReference>
<dbReference type="SUPFAM" id="SSF48317">
    <property type="entry name" value="Acid phosphatase/Vanadium-dependent haloperoxidase"/>
    <property type="match status" value="1"/>
</dbReference>
<comment type="caution">
    <text evidence="9">The sequence shown here is derived from an EMBL/GenBank/DDBJ whole genome shotgun (WGS) entry which is preliminary data.</text>
</comment>
<dbReference type="InterPro" id="IPR036938">
    <property type="entry name" value="PAP2/HPO_sf"/>
</dbReference>
<dbReference type="EMBL" id="BMVB01000001">
    <property type="protein sequence ID" value="GHC34259.1"/>
    <property type="molecule type" value="Genomic_DNA"/>
</dbReference>
<reference evidence="9" key="1">
    <citation type="journal article" date="2014" name="Int. J. Syst. Evol. Microbiol.">
        <title>Complete genome sequence of Corynebacterium casei LMG S-19264T (=DSM 44701T), isolated from a smear-ripened cheese.</title>
        <authorList>
            <consortium name="US DOE Joint Genome Institute (JGI-PGF)"/>
            <person name="Walter F."/>
            <person name="Albersmeier A."/>
            <person name="Kalinowski J."/>
            <person name="Ruckert C."/>
        </authorList>
    </citation>
    <scope>NUCLEOTIDE SEQUENCE</scope>
    <source>
        <strain evidence="9">JCM 4633</strain>
    </source>
</reference>
<accession>A0A918TAA3</accession>
<dbReference type="PANTHER" id="PTHR14969:SF62">
    <property type="entry name" value="DECAPRENYLPHOSPHORYL-5-PHOSPHORIBOSE PHOSPHATASE RV3807C-RELATED"/>
    <property type="match status" value="1"/>
</dbReference>
<evidence type="ECO:0000256" key="2">
    <source>
        <dbReference type="ARBA" id="ARBA00022475"/>
    </source>
</evidence>
<dbReference type="Proteomes" id="UP000646244">
    <property type="component" value="Unassembled WGS sequence"/>
</dbReference>
<dbReference type="GO" id="GO:0016787">
    <property type="term" value="F:hydrolase activity"/>
    <property type="evidence" value="ECO:0007669"/>
    <property type="project" value="UniProtKB-KW"/>
</dbReference>
<comment type="subcellular location">
    <subcellularLocation>
        <location evidence="1">Cell membrane</location>
        <topology evidence="1">Multi-pass membrane protein</topology>
    </subcellularLocation>
</comment>
<evidence type="ECO:0000313" key="9">
    <source>
        <dbReference type="EMBL" id="GHC34259.1"/>
    </source>
</evidence>
<evidence type="ECO:0000259" key="8">
    <source>
        <dbReference type="SMART" id="SM00014"/>
    </source>
</evidence>
<keyword evidence="6 7" id="KW-0472">Membrane</keyword>
<feature type="domain" description="Phosphatidic acid phosphatase type 2/haloperoxidase" evidence="8">
    <location>
        <begin position="91"/>
        <end position="198"/>
    </location>
</feature>
<dbReference type="RefSeq" id="WP_190107807.1">
    <property type="nucleotide sequence ID" value="NZ_BMVB01000001.1"/>
</dbReference>
<keyword evidence="3 7" id="KW-0812">Transmembrane</keyword>
<proteinExistence type="predicted"/>